<evidence type="ECO:0000259" key="5">
    <source>
        <dbReference type="Pfam" id="PF15915"/>
    </source>
</evidence>
<evidence type="ECO:0000313" key="7">
    <source>
        <dbReference type="Proteomes" id="UP000236755"/>
    </source>
</evidence>
<evidence type="ECO:0000259" key="4">
    <source>
        <dbReference type="Pfam" id="PF13185"/>
    </source>
</evidence>
<name>A0A1H3VW28_9EURY</name>
<sequence>MDDRLRRAPIGVLDVDANGVVRDCNERGRSLVDATGDPTSVPLAEVYPRSVDDTLLTAFDGDGVTETEFEEYYPDLERWFAVSVVSHEAGGTVYVRDVTAARRNERSLRQLRQERERTALIDDVLSDILTALVDATSRQEIAETVCRGLGETDLYEFAWVGEHDLGCDDLVVRAVAGETGETFEAIRGALDDGSVATAEERAVESGQLHAVQPLTSSEAVPDAVRTAGFADGVQSTLSIPLVYGPNVHGVVGVYASGTEAFAERERASFETLGDVAGFAITAVRNRNLLLSDAVAEITFELGDDSALTRLSRSLDATLRLEGTVPQDDDAMLCFVAVEGDDPEALARAAADVEAVQESRVVGDAESGGTVELTMRGSTPLLAVSSLGGTVRQATFERGSGRLVVDLPPDGDVRRIVETVTREYDAAFVSKTERERPVTTAREFRDEVDDALTDRQKMVLRTAYLADYFESPRGSTAEEVATDLGITGSTLLHHLRAGQRKLLDAYLEERAEES</sequence>
<dbReference type="STRING" id="555874.SAMN04488065_0283"/>
<evidence type="ECO:0000256" key="1">
    <source>
        <dbReference type="ARBA" id="ARBA00023015"/>
    </source>
</evidence>
<dbReference type="Pfam" id="PF15915">
    <property type="entry name" value="BAT"/>
    <property type="match status" value="1"/>
</dbReference>
<feature type="domain" description="GAF" evidence="4">
    <location>
        <begin position="135"/>
        <end position="280"/>
    </location>
</feature>
<keyword evidence="2" id="KW-0804">Transcription</keyword>
<dbReference type="Pfam" id="PF13185">
    <property type="entry name" value="GAF_2"/>
    <property type="match status" value="1"/>
</dbReference>
<accession>A0A1H3VW28</accession>
<dbReference type="AlphaFoldDB" id="A0A1H3VW28"/>
<evidence type="ECO:0000256" key="2">
    <source>
        <dbReference type="ARBA" id="ARBA00023163"/>
    </source>
</evidence>
<dbReference type="PANTHER" id="PTHR34236">
    <property type="entry name" value="DIMETHYL SULFOXIDE REDUCTASE TRANSCRIPTIONAL ACTIVATOR"/>
    <property type="match status" value="1"/>
</dbReference>
<evidence type="ECO:0008006" key="8">
    <source>
        <dbReference type="Google" id="ProtNLM"/>
    </source>
</evidence>
<feature type="domain" description="Bacterioopsin transcriptional activator GAF and HTH associated" evidence="5">
    <location>
        <begin position="292"/>
        <end position="445"/>
    </location>
</feature>
<feature type="domain" description="HTH bat-type" evidence="3">
    <location>
        <begin position="451"/>
        <end position="502"/>
    </location>
</feature>
<dbReference type="InterPro" id="IPR003018">
    <property type="entry name" value="GAF"/>
</dbReference>
<dbReference type="InterPro" id="IPR029016">
    <property type="entry name" value="GAF-like_dom_sf"/>
</dbReference>
<evidence type="ECO:0000259" key="3">
    <source>
        <dbReference type="Pfam" id="PF04967"/>
    </source>
</evidence>
<dbReference type="EMBL" id="FNQT01000001">
    <property type="protein sequence ID" value="SDZ78414.1"/>
    <property type="molecule type" value="Genomic_DNA"/>
</dbReference>
<proteinExistence type="predicted"/>
<evidence type="ECO:0000313" key="6">
    <source>
        <dbReference type="EMBL" id="SDZ78414.1"/>
    </source>
</evidence>
<dbReference type="PANTHER" id="PTHR34236:SF1">
    <property type="entry name" value="DIMETHYL SULFOXIDE REDUCTASE TRANSCRIPTIONAL ACTIVATOR"/>
    <property type="match status" value="1"/>
</dbReference>
<dbReference type="Proteomes" id="UP000236755">
    <property type="component" value="Unassembled WGS sequence"/>
</dbReference>
<dbReference type="OrthoDB" id="234125at2157"/>
<protein>
    <recommendedName>
        <fullName evidence="8">GAF domain-containing protein</fullName>
    </recommendedName>
</protein>
<keyword evidence="7" id="KW-1185">Reference proteome</keyword>
<dbReference type="RefSeq" id="WP_092630316.1">
    <property type="nucleotide sequence ID" value="NZ_FNQT01000001.1"/>
</dbReference>
<organism evidence="6 7">
    <name type="scientific">Haloplanus vescus</name>
    <dbReference type="NCBI Taxonomy" id="555874"/>
    <lineage>
        <taxon>Archaea</taxon>
        <taxon>Methanobacteriati</taxon>
        <taxon>Methanobacteriota</taxon>
        <taxon>Stenosarchaea group</taxon>
        <taxon>Halobacteria</taxon>
        <taxon>Halobacteriales</taxon>
        <taxon>Haloferacaceae</taxon>
        <taxon>Haloplanus</taxon>
    </lineage>
</organism>
<keyword evidence="1" id="KW-0805">Transcription regulation</keyword>
<dbReference type="InterPro" id="IPR031803">
    <property type="entry name" value="BAT_GAF/HTH-assoc"/>
</dbReference>
<dbReference type="SUPFAM" id="SSF55781">
    <property type="entry name" value="GAF domain-like"/>
    <property type="match status" value="1"/>
</dbReference>
<dbReference type="Gene3D" id="3.30.450.40">
    <property type="match status" value="1"/>
</dbReference>
<dbReference type="InterPro" id="IPR007050">
    <property type="entry name" value="HTH_bacterioopsin"/>
</dbReference>
<dbReference type="Gene3D" id="3.30.450.20">
    <property type="entry name" value="PAS domain"/>
    <property type="match status" value="1"/>
</dbReference>
<dbReference type="Pfam" id="PF04967">
    <property type="entry name" value="HTH_10"/>
    <property type="match status" value="1"/>
</dbReference>
<reference evidence="6 7" key="1">
    <citation type="submission" date="2016-10" db="EMBL/GenBank/DDBJ databases">
        <authorList>
            <person name="de Groot N.N."/>
        </authorList>
    </citation>
    <scope>NUCLEOTIDE SEQUENCE [LARGE SCALE GENOMIC DNA]</scope>
    <source>
        <strain evidence="6 7">CGMCC 1.8712</strain>
    </source>
</reference>
<gene>
    <name evidence="6" type="ORF">SAMN04488065_0283</name>
</gene>